<dbReference type="SUPFAM" id="SSF88659">
    <property type="entry name" value="Sigma3 and sigma4 domains of RNA polymerase sigma factors"/>
    <property type="match status" value="1"/>
</dbReference>
<dbReference type="EMBL" id="CP036269">
    <property type="protein sequence ID" value="QDT40337.1"/>
    <property type="molecule type" value="Genomic_DNA"/>
</dbReference>
<dbReference type="RefSeq" id="WP_145210104.1">
    <property type="nucleotide sequence ID" value="NZ_CP036269.1"/>
</dbReference>
<evidence type="ECO:0000313" key="1">
    <source>
        <dbReference type="EMBL" id="QDT40337.1"/>
    </source>
</evidence>
<organism evidence="1 2">
    <name type="scientific">Gimesia alba</name>
    <dbReference type="NCBI Taxonomy" id="2527973"/>
    <lineage>
        <taxon>Bacteria</taxon>
        <taxon>Pseudomonadati</taxon>
        <taxon>Planctomycetota</taxon>
        <taxon>Planctomycetia</taxon>
        <taxon>Planctomycetales</taxon>
        <taxon>Planctomycetaceae</taxon>
        <taxon>Gimesia</taxon>
    </lineage>
</organism>
<evidence type="ECO:0000313" key="2">
    <source>
        <dbReference type="Proteomes" id="UP000317171"/>
    </source>
</evidence>
<gene>
    <name evidence="1" type="ORF">Pan241w_03930</name>
</gene>
<reference evidence="1 2" key="1">
    <citation type="submission" date="2019-02" db="EMBL/GenBank/DDBJ databases">
        <title>Deep-cultivation of Planctomycetes and their phenomic and genomic characterization uncovers novel biology.</title>
        <authorList>
            <person name="Wiegand S."/>
            <person name="Jogler M."/>
            <person name="Boedeker C."/>
            <person name="Pinto D."/>
            <person name="Vollmers J."/>
            <person name="Rivas-Marin E."/>
            <person name="Kohn T."/>
            <person name="Peeters S.H."/>
            <person name="Heuer A."/>
            <person name="Rast P."/>
            <person name="Oberbeckmann S."/>
            <person name="Bunk B."/>
            <person name="Jeske O."/>
            <person name="Meyerdierks A."/>
            <person name="Storesund J.E."/>
            <person name="Kallscheuer N."/>
            <person name="Luecker S."/>
            <person name="Lage O.M."/>
            <person name="Pohl T."/>
            <person name="Merkel B.J."/>
            <person name="Hornburger P."/>
            <person name="Mueller R.-W."/>
            <person name="Bruemmer F."/>
            <person name="Labrenz M."/>
            <person name="Spormann A.M."/>
            <person name="Op den Camp H."/>
            <person name="Overmann J."/>
            <person name="Amann R."/>
            <person name="Jetten M.S.M."/>
            <person name="Mascher T."/>
            <person name="Medema M.H."/>
            <person name="Devos D.P."/>
            <person name="Kaster A.-K."/>
            <person name="Ovreas L."/>
            <person name="Rohde M."/>
            <person name="Galperin M.Y."/>
            <person name="Jogler C."/>
        </authorList>
    </citation>
    <scope>NUCLEOTIDE SEQUENCE [LARGE SCALE GENOMIC DNA]</scope>
    <source>
        <strain evidence="1 2">Pan241w</strain>
    </source>
</reference>
<sequence>MVKYNNTQHIEQLIWANHDGSRWNHDPLDPDRAARLSKELKQAVSEDLKNRLEIGLHYASDYSEREIAIVVGKNPSTIHRTIPTAMRLLRVYFLVTLIGEWLDKYGACLLSIQSAKTINWEHDGYFVTPQHHHSLRKRPGREQLLRLLKQQRRLLELAADLEATNSVPYVACWKEKQANRWCVDFPLYFKDRSAAIAFAKDNSVNFIFHIASSENEIL</sequence>
<dbReference type="AlphaFoldDB" id="A0A517R8V7"/>
<name>A0A517R8V7_9PLAN</name>
<dbReference type="KEGG" id="gaz:Pan241w_03930"/>
<dbReference type="InterPro" id="IPR013324">
    <property type="entry name" value="RNA_pol_sigma_r3/r4-like"/>
</dbReference>
<protein>
    <submittedName>
        <fullName evidence="1">Uncharacterized protein</fullName>
    </submittedName>
</protein>
<accession>A0A517R8V7</accession>
<proteinExistence type="predicted"/>
<dbReference type="Proteomes" id="UP000317171">
    <property type="component" value="Chromosome"/>
</dbReference>
<keyword evidence="2" id="KW-1185">Reference proteome</keyword>